<dbReference type="Gene3D" id="2.60.120.10">
    <property type="entry name" value="Jelly Rolls"/>
    <property type="match status" value="1"/>
</dbReference>
<dbReference type="InterPro" id="IPR018060">
    <property type="entry name" value="HTH_AraC"/>
</dbReference>
<dbReference type="InterPro" id="IPR037923">
    <property type="entry name" value="HTH-like"/>
</dbReference>
<dbReference type="RefSeq" id="WP_140510564.1">
    <property type="nucleotide sequence ID" value="NZ_RCZH01000015.1"/>
</dbReference>
<dbReference type="GO" id="GO:0043565">
    <property type="term" value="F:sequence-specific DNA binding"/>
    <property type="evidence" value="ECO:0007669"/>
    <property type="project" value="InterPro"/>
</dbReference>
<keyword evidence="3" id="KW-0804">Transcription</keyword>
<dbReference type="SUPFAM" id="SSF51215">
    <property type="entry name" value="Regulatory protein AraC"/>
    <property type="match status" value="1"/>
</dbReference>
<name>A0A502EFG2_9FLAO</name>
<dbReference type="SUPFAM" id="SSF46689">
    <property type="entry name" value="Homeodomain-like"/>
    <property type="match status" value="1"/>
</dbReference>
<dbReference type="Pfam" id="PF02311">
    <property type="entry name" value="AraC_binding"/>
    <property type="match status" value="1"/>
</dbReference>
<feature type="domain" description="HTH araC/xylS-type" evidence="4">
    <location>
        <begin position="191"/>
        <end position="289"/>
    </location>
</feature>
<keyword evidence="1" id="KW-0805">Transcription regulation</keyword>
<keyword evidence="2" id="KW-0238">DNA-binding</keyword>
<evidence type="ECO:0000313" key="5">
    <source>
        <dbReference type="EMBL" id="TPG36187.1"/>
    </source>
</evidence>
<proteinExistence type="predicted"/>
<dbReference type="OrthoDB" id="931734at2"/>
<dbReference type="GO" id="GO:0003700">
    <property type="term" value="F:DNA-binding transcription factor activity"/>
    <property type="evidence" value="ECO:0007669"/>
    <property type="project" value="InterPro"/>
</dbReference>
<organism evidence="5 6">
    <name type="scientific">Flavobacterium pectinovorum</name>
    <dbReference type="NCBI Taxonomy" id="29533"/>
    <lineage>
        <taxon>Bacteria</taxon>
        <taxon>Pseudomonadati</taxon>
        <taxon>Bacteroidota</taxon>
        <taxon>Flavobacteriia</taxon>
        <taxon>Flavobacteriales</taxon>
        <taxon>Flavobacteriaceae</taxon>
        <taxon>Flavobacterium</taxon>
    </lineage>
</organism>
<protein>
    <submittedName>
        <fullName evidence="5">Helix-turn-helix domain-containing protein</fullName>
    </submittedName>
</protein>
<dbReference type="AlphaFoldDB" id="A0A502EFG2"/>
<dbReference type="InterPro" id="IPR003313">
    <property type="entry name" value="AraC-bd"/>
</dbReference>
<dbReference type="Pfam" id="PF12833">
    <property type="entry name" value="HTH_18"/>
    <property type="match status" value="1"/>
</dbReference>
<dbReference type="Gene3D" id="1.10.10.60">
    <property type="entry name" value="Homeodomain-like"/>
    <property type="match status" value="1"/>
</dbReference>
<evidence type="ECO:0000256" key="3">
    <source>
        <dbReference type="ARBA" id="ARBA00023163"/>
    </source>
</evidence>
<evidence type="ECO:0000256" key="2">
    <source>
        <dbReference type="ARBA" id="ARBA00023125"/>
    </source>
</evidence>
<dbReference type="InterPro" id="IPR009057">
    <property type="entry name" value="Homeodomain-like_sf"/>
</dbReference>
<dbReference type="SMART" id="SM00342">
    <property type="entry name" value="HTH_ARAC"/>
    <property type="match status" value="1"/>
</dbReference>
<dbReference type="Proteomes" id="UP000319700">
    <property type="component" value="Unassembled WGS sequence"/>
</dbReference>
<evidence type="ECO:0000313" key="6">
    <source>
        <dbReference type="Proteomes" id="UP000319700"/>
    </source>
</evidence>
<sequence>MKIKSQDILRIDHAMPTAVYKEQFHIVHHPDKYPVTDVPHRHNYYEILWFPKAEGMHYIDDGSFEMTGNDLYLISEGQVHYYQNVGEITGYMLMFKDVFWEDALQSIRNFKTSLFNHLLINVHLKLCDEAASDITDLLNTIVKEYKRPDYMGKAELMTSYLKILLIRISNFQQDVAMPSSHTNSNDYVLFQRFIDLLEQHFANHHEVTFYANELHISSRKLADICRLYNSRTPKELIDNRILIAAKRQLQFDSTLIKEISASLNFSDQYQFSKFFKKLAGISPVEYRVQFAKIDI</sequence>
<comment type="caution">
    <text evidence="5">The sequence shown here is derived from an EMBL/GenBank/DDBJ whole genome shotgun (WGS) entry which is preliminary data.</text>
</comment>
<dbReference type="PROSITE" id="PS01124">
    <property type="entry name" value="HTH_ARAC_FAMILY_2"/>
    <property type="match status" value="1"/>
</dbReference>
<dbReference type="EMBL" id="RCZH01000015">
    <property type="protein sequence ID" value="TPG36187.1"/>
    <property type="molecule type" value="Genomic_DNA"/>
</dbReference>
<dbReference type="PANTHER" id="PTHR43280">
    <property type="entry name" value="ARAC-FAMILY TRANSCRIPTIONAL REGULATOR"/>
    <property type="match status" value="1"/>
</dbReference>
<evidence type="ECO:0000256" key="1">
    <source>
        <dbReference type="ARBA" id="ARBA00023015"/>
    </source>
</evidence>
<gene>
    <name evidence="5" type="ORF">EAH81_20435</name>
</gene>
<dbReference type="InterPro" id="IPR014710">
    <property type="entry name" value="RmlC-like_jellyroll"/>
</dbReference>
<dbReference type="PANTHER" id="PTHR43280:SF32">
    <property type="entry name" value="TRANSCRIPTIONAL REGULATORY PROTEIN"/>
    <property type="match status" value="1"/>
</dbReference>
<keyword evidence="6" id="KW-1185">Reference proteome</keyword>
<evidence type="ECO:0000259" key="4">
    <source>
        <dbReference type="PROSITE" id="PS01124"/>
    </source>
</evidence>
<accession>A0A502EFG2</accession>
<reference evidence="5 6" key="1">
    <citation type="journal article" date="2019" name="Environ. Microbiol.">
        <title>Species interactions and distinct microbial communities in high Arctic permafrost affected cryosols are associated with the CH4 and CO2 gas fluxes.</title>
        <authorList>
            <person name="Altshuler I."/>
            <person name="Hamel J."/>
            <person name="Turney S."/>
            <person name="Magnuson E."/>
            <person name="Levesque R."/>
            <person name="Greer C."/>
            <person name="Whyte L.G."/>
        </authorList>
    </citation>
    <scope>NUCLEOTIDE SEQUENCE [LARGE SCALE GENOMIC DNA]</scope>
    <source>
        <strain evidence="5 6">42</strain>
    </source>
</reference>